<organism evidence="2 3">
    <name type="scientific">Candidatus Amunia macphersoniae</name>
    <dbReference type="NCBI Taxonomy" id="3127014"/>
    <lineage>
        <taxon>Bacteria</taxon>
        <taxon>Bacillati</taxon>
        <taxon>Candidatus Dormiibacterota</taxon>
        <taxon>Candidatus Dormibacteria</taxon>
        <taxon>Candidatus Aeolococcales</taxon>
        <taxon>Candidatus Aeolococcaceae</taxon>
        <taxon>Candidatus Amunia</taxon>
    </lineage>
</organism>
<reference evidence="2 3" key="1">
    <citation type="submission" date="2020-10" db="EMBL/GenBank/DDBJ databases">
        <title>Ca. Dormibacterota MAGs.</title>
        <authorList>
            <person name="Montgomery K."/>
        </authorList>
    </citation>
    <scope>NUCLEOTIDE SEQUENCE [LARGE SCALE GENOMIC DNA]</scope>
    <source>
        <strain evidence="2">Mitchell_Peninsula_5</strain>
    </source>
</reference>
<evidence type="ECO:0000313" key="3">
    <source>
        <dbReference type="Proteomes" id="UP000614410"/>
    </source>
</evidence>
<sequence>MYGKTREEASRKLRAALVARDGSLNSQTKPARADRPVHPGNAQALSSTTYIRITAVTPDGISDVWVQPDSIESIEAE</sequence>
<evidence type="ECO:0000313" key="2">
    <source>
        <dbReference type="EMBL" id="MBJ7609386.1"/>
    </source>
</evidence>
<name>A0A934KH65_9BACT</name>
<proteinExistence type="predicted"/>
<protein>
    <submittedName>
        <fullName evidence="2">Uncharacterized protein</fullName>
    </submittedName>
</protein>
<dbReference type="AlphaFoldDB" id="A0A934KH65"/>
<feature type="region of interest" description="Disordered" evidence="1">
    <location>
        <begin position="22"/>
        <end position="42"/>
    </location>
</feature>
<dbReference type="Proteomes" id="UP000614410">
    <property type="component" value="Unassembled WGS sequence"/>
</dbReference>
<accession>A0A934KH65</accession>
<gene>
    <name evidence="2" type="ORF">JF887_08145</name>
</gene>
<evidence type="ECO:0000256" key="1">
    <source>
        <dbReference type="SAM" id="MobiDB-lite"/>
    </source>
</evidence>
<dbReference type="EMBL" id="JAEKNN010000040">
    <property type="protein sequence ID" value="MBJ7609386.1"/>
    <property type="molecule type" value="Genomic_DNA"/>
</dbReference>
<comment type="caution">
    <text evidence="2">The sequence shown here is derived from an EMBL/GenBank/DDBJ whole genome shotgun (WGS) entry which is preliminary data.</text>
</comment>